<dbReference type="EMBL" id="JAYMYQ010000003">
    <property type="protein sequence ID" value="KAK7344985.1"/>
    <property type="molecule type" value="Genomic_DNA"/>
</dbReference>
<dbReference type="SUPFAM" id="SSF52151">
    <property type="entry name" value="FabD/lysophospholipase-like"/>
    <property type="match status" value="1"/>
</dbReference>
<dbReference type="InterPro" id="IPR002641">
    <property type="entry name" value="PNPLA_dom"/>
</dbReference>
<keyword evidence="2 4" id="KW-0442">Lipid degradation</keyword>
<dbReference type="GO" id="GO:0004806">
    <property type="term" value="F:triacylglycerol lipase activity"/>
    <property type="evidence" value="ECO:0007669"/>
    <property type="project" value="InterPro"/>
</dbReference>
<dbReference type="PANTHER" id="PTHR14226:SF72">
    <property type="entry name" value="TRIACYLGLYCEROL LIPASE-RELATED"/>
    <property type="match status" value="1"/>
</dbReference>
<dbReference type="PANTHER" id="PTHR14226">
    <property type="entry name" value="NEUROPATHY TARGET ESTERASE/SWISS CHEESE D.MELANOGASTER"/>
    <property type="match status" value="1"/>
</dbReference>
<dbReference type="CDD" id="cd07231">
    <property type="entry name" value="Pat_SDP1-like"/>
    <property type="match status" value="1"/>
</dbReference>
<reference evidence="7 8" key="1">
    <citation type="submission" date="2024-01" db="EMBL/GenBank/DDBJ databases">
        <title>The genomes of 5 underutilized Papilionoideae crops provide insights into root nodulation and disease resistanc.</title>
        <authorList>
            <person name="Jiang F."/>
        </authorList>
    </citation>
    <scope>NUCLEOTIDE SEQUENCE [LARGE SCALE GENOMIC DNA]</scope>
    <source>
        <strain evidence="7">LVBAO_FW01</strain>
        <tissue evidence="7">Leaves</tissue>
    </source>
</reference>
<name>A0AAN9LYV3_CANGL</name>
<dbReference type="Gene3D" id="3.40.1090.10">
    <property type="entry name" value="Cytosolic phospholipase A2 catalytic domain"/>
    <property type="match status" value="2"/>
</dbReference>
<gene>
    <name evidence="7" type="ORF">VNO77_15309</name>
</gene>
<organism evidence="7 8">
    <name type="scientific">Canavalia gladiata</name>
    <name type="common">Sword bean</name>
    <name type="synonym">Dolichos gladiatus</name>
    <dbReference type="NCBI Taxonomy" id="3824"/>
    <lineage>
        <taxon>Eukaryota</taxon>
        <taxon>Viridiplantae</taxon>
        <taxon>Streptophyta</taxon>
        <taxon>Embryophyta</taxon>
        <taxon>Tracheophyta</taxon>
        <taxon>Spermatophyta</taxon>
        <taxon>Magnoliopsida</taxon>
        <taxon>eudicotyledons</taxon>
        <taxon>Gunneridae</taxon>
        <taxon>Pentapetalae</taxon>
        <taxon>rosids</taxon>
        <taxon>fabids</taxon>
        <taxon>Fabales</taxon>
        <taxon>Fabaceae</taxon>
        <taxon>Papilionoideae</taxon>
        <taxon>50 kb inversion clade</taxon>
        <taxon>NPAAA clade</taxon>
        <taxon>indigoferoid/millettioid clade</taxon>
        <taxon>Phaseoleae</taxon>
        <taxon>Canavalia</taxon>
    </lineage>
</organism>
<keyword evidence="8" id="KW-1185">Reference proteome</keyword>
<accession>A0AAN9LYV3</accession>
<dbReference type="Proteomes" id="UP001367508">
    <property type="component" value="Unassembled WGS sequence"/>
</dbReference>
<feature type="compositionally biased region" description="Polar residues" evidence="5">
    <location>
        <begin position="811"/>
        <end position="822"/>
    </location>
</feature>
<comment type="caution">
    <text evidence="4">Lacks conserved residue(s) required for the propagation of feature annotation.</text>
</comment>
<comment type="caution">
    <text evidence="7">The sequence shown here is derived from an EMBL/GenBank/DDBJ whole genome shotgun (WGS) entry which is preliminary data.</text>
</comment>
<dbReference type="InterPro" id="IPR021771">
    <property type="entry name" value="Triacylglycerol_lipase_N"/>
</dbReference>
<evidence type="ECO:0000313" key="7">
    <source>
        <dbReference type="EMBL" id="KAK7344985.1"/>
    </source>
</evidence>
<dbReference type="InterPro" id="IPR050301">
    <property type="entry name" value="NTE"/>
</dbReference>
<dbReference type="Pfam" id="PF01734">
    <property type="entry name" value="Patatin"/>
    <property type="match status" value="1"/>
</dbReference>
<evidence type="ECO:0000259" key="6">
    <source>
        <dbReference type="PROSITE" id="PS51635"/>
    </source>
</evidence>
<feature type="region of interest" description="Disordered" evidence="5">
    <location>
        <begin position="695"/>
        <end position="732"/>
    </location>
</feature>
<evidence type="ECO:0000256" key="4">
    <source>
        <dbReference type="PROSITE-ProRule" id="PRU01161"/>
    </source>
</evidence>
<evidence type="ECO:0000256" key="5">
    <source>
        <dbReference type="SAM" id="MobiDB-lite"/>
    </source>
</evidence>
<keyword evidence="1 4" id="KW-0378">Hydrolase</keyword>
<evidence type="ECO:0000256" key="3">
    <source>
        <dbReference type="ARBA" id="ARBA00023098"/>
    </source>
</evidence>
<feature type="region of interest" description="Disordered" evidence="5">
    <location>
        <begin position="794"/>
        <end position="840"/>
    </location>
</feature>
<feature type="active site" description="Nucleophile" evidence="4">
    <location>
        <position position="266"/>
    </location>
</feature>
<feature type="compositionally biased region" description="Basic and acidic residues" evidence="5">
    <location>
        <begin position="823"/>
        <end position="833"/>
    </location>
</feature>
<evidence type="ECO:0000313" key="8">
    <source>
        <dbReference type="Proteomes" id="UP001367508"/>
    </source>
</evidence>
<feature type="short sequence motif" description="GXSXG" evidence="4">
    <location>
        <begin position="264"/>
        <end position="268"/>
    </location>
</feature>
<protein>
    <recommendedName>
        <fullName evidence="6">PNPLA domain-containing protein</fullName>
    </recommendedName>
</protein>
<keyword evidence="3 4" id="KW-0443">Lipid metabolism</keyword>
<dbReference type="GO" id="GO:0016042">
    <property type="term" value="P:lipid catabolic process"/>
    <property type="evidence" value="ECO:0007669"/>
    <property type="project" value="UniProtKB-UniRule"/>
</dbReference>
<dbReference type="AlphaFoldDB" id="A0AAN9LYV3"/>
<evidence type="ECO:0000256" key="1">
    <source>
        <dbReference type="ARBA" id="ARBA00022801"/>
    </source>
</evidence>
<proteinExistence type="predicted"/>
<feature type="compositionally biased region" description="Basic and acidic residues" evidence="5">
    <location>
        <begin position="717"/>
        <end position="730"/>
    </location>
</feature>
<feature type="region of interest" description="Disordered" evidence="5">
    <location>
        <begin position="639"/>
        <end position="665"/>
    </location>
</feature>
<dbReference type="PROSITE" id="PS51635">
    <property type="entry name" value="PNPLA"/>
    <property type="match status" value="1"/>
</dbReference>
<feature type="active site" description="Proton acceptor" evidence="4">
    <location>
        <position position="423"/>
    </location>
</feature>
<dbReference type="InterPro" id="IPR016035">
    <property type="entry name" value="Acyl_Trfase/lysoPLipase"/>
</dbReference>
<evidence type="ECO:0000256" key="2">
    <source>
        <dbReference type="ARBA" id="ARBA00022963"/>
    </source>
</evidence>
<dbReference type="Pfam" id="PF11815">
    <property type="entry name" value="DUF3336"/>
    <property type="match status" value="1"/>
</dbReference>
<feature type="domain" description="PNPLA" evidence="6">
    <location>
        <begin position="233"/>
        <end position="436"/>
    </location>
</feature>
<sequence>MDHISNDATVDLFAIGPSGVLGRTIAFRVLFCKSISHLRHQIFSVFLDIFNRFRGFWTPIVSWLHPRNPQGILAMMIIVAFVLKRYTNVKVRAEMAYRRKFWRNMMRAALTYEEWAHAAKMLDKETPRMNEADLYDVELVRNKVEELRHRRQEGSLRDIIFYMRADLVRNLGNMCNPELHKGRLQVPRLIKEYIDEVSTQLRMVCDSDSEELALEEKLSFMHETRHAFGRTALLLSGGASLGAFHVGVVKTLVEHKLMPRIIAGSSVGSIMCSVVATRSWPELQSFFEDSLHSLQFFDQMGGIFTVVKRVTTYGAVHEIRQLQMMLRHLTSNLTFQEAYDMTGRILGITVCSPRKHEPPRCLNYLTSPHVVIWSAVTASCAFPGLFEAQELMAKDRSGEIVPYHPPFNLGPEKGSTSVRRWRDGSLEIDLPMMQLKELFNVNHFIVSQANPHIAPLLRLKEFVRAYGGNFAAKLAHLVEMEVKHRCDQVLELGFPLGGLAKLFAQDWEGDVTVVMPATLAQYLKIIQNPSYVELQKAANQGRRCTWEKLSAIKANCGIELALDECVAILNHMRRLKRSAERAAAASHGLPSTVKFSASRRIPSWNVIARENSAGSLEEDLLADAASSLHQGVNCASGKNWKSHRNMHDASDSESESADLNSWTRSGGPLMRTTSANMFIDFVQNLEIDTEQNRGMLTHNTSPRDLQHHSSRLTTPDRSSESTEFDQKENGNRVVMNGSSIMVTEGDLLQPERIHNGIVFNVVKKEDLSPSNRSHDDGYNNDVAECLQIDCPRKEMDTASSASENGDDDSSTARSLTETQNQHSPDHIGTDLGKDQSIVDC</sequence>